<organism evidence="7 9">
    <name type="scientific">Legionella qingyii</name>
    <dbReference type="NCBI Taxonomy" id="2184757"/>
    <lineage>
        <taxon>Bacteria</taxon>
        <taxon>Pseudomonadati</taxon>
        <taxon>Pseudomonadota</taxon>
        <taxon>Gammaproteobacteria</taxon>
        <taxon>Legionellales</taxon>
        <taxon>Legionellaceae</taxon>
        <taxon>Legionella</taxon>
    </lineage>
</organism>
<dbReference type="InterPro" id="IPR002293">
    <property type="entry name" value="AA/rel_permease1"/>
</dbReference>
<evidence type="ECO:0000313" key="7">
    <source>
        <dbReference type="EMBL" id="PWY55631.1"/>
    </source>
</evidence>
<dbReference type="GO" id="GO:0022857">
    <property type="term" value="F:transmembrane transporter activity"/>
    <property type="evidence" value="ECO:0007669"/>
    <property type="project" value="InterPro"/>
</dbReference>
<feature type="transmembrane region" description="Helical" evidence="5">
    <location>
        <begin position="42"/>
        <end position="68"/>
    </location>
</feature>
<name>A0A317U1K5_9GAMM</name>
<dbReference type="Proteomes" id="UP000247152">
    <property type="component" value="Unassembled WGS sequence"/>
</dbReference>
<keyword evidence="2 5" id="KW-0812">Transmembrane</keyword>
<dbReference type="Gene3D" id="1.20.1740.10">
    <property type="entry name" value="Amino acid/polyamine transporter I"/>
    <property type="match status" value="1"/>
</dbReference>
<evidence type="ECO:0000256" key="1">
    <source>
        <dbReference type="ARBA" id="ARBA00004141"/>
    </source>
</evidence>
<dbReference type="EMBL" id="QHJG01000016">
    <property type="protein sequence ID" value="PWY55631.1"/>
    <property type="molecule type" value="Genomic_DNA"/>
</dbReference>
<reference evidence="7 9" key="1">
    <citation type="submission" date="2018-05" db="EMBL/GenBank/DDBJ databases">
        <title>Legionella qingyii sp.nov., whole genome shotgun sequence.</title>
        <authorList>
            <person name="Wu H."/>
            <person name="Zhu Q."/>
            <person name="Hu C."/>
        </authorList>
    </citation>
    <scope>NUCLEOTIDE SEQUENCE [LARGE SCALE GENOMIC DNA]</scope>
    <source>
        <strain evidence="7 9">HEB18</strain>
    </source>
</reference>
<feature type="transmembrane region" description="Helical" evidence="5">
    <location>
        <begin position="12"/>
        <end position="30"/>
    </location>
</feature>
<evidence type="ECO:0000256" key="2">
    <source>
        <dbReference type="ARBA" id="ARBA00022692"/>
    </source>
</evidence>
<dbReference type="Pfam" id="PF13520">
    <property type="entry name" value="AA_permease_2"/>
    <property type="match status" value="1"/>
</dbReference>
<evidence type="ECO:0000256" key="6">
    <source>
        <dbReference type="SAM" id="SignalP"/>
    </source>
</evidence>
<dbReference type="AlphaFoldDB" id="A0A317U1K5"/>
<keyword evidence="10" id="KW-1185">Reference proteome</keyword>
<feature type="transmembrane region" description="Helical" evidence="5">
    <location>
        <begin position="163"/>
        <end position="181"/>
    </location>
</feature>
<sequence length="505" mass="55276">MGSSCKHAKISLFSATALSATAMVGSGWLFSAQLNAKIAGNYAFLAWVLAALLVMAVGLCLAQVASIYPVRGATARSSALSHNGIFGMPFAFANWFGLMVTIGTEAQATTQYLAAAIKSDVLIADNVLTLYGKLFALSILVVYLFINYFGIKLLAKINNTVTVIKILSPIFTIVIFLIMRFDTSNFSLATNTQYGIGSAITAIISAGLIYSYNGFQLAVAFASEIENPKRNIPLSIVLSIVIVMFVYMLLQLSFMGAVPHDMLASGWSSLNFHSPLINLAMLLGVNFLAMILIADSVVSPSGTGYSYLGGASRMFYAMAKEGQMPRKTIGKLHPEYNLCRRSLLINFTLTAIFLWNSDSWASLMVIVTGYHLIGYMAAPISMGAIKPNTRLFGLIIFCILGVMMSTLPANDFLKMNLSISILMVIYGSIQVARRMKVTTLLVLSTPFLTFLWLIYFYQNIYYIILMSALFYTLITHKEYVKLCKDTQFISDDAADITANTEAQRA</sequence>
<feature type="transmembrane region" description="Helical" evidence="5">
    <location>
        <begin position="130"/>
        <end position="151"/>
    </location>
</feature>
<comment type="caution">
    <text evidence="7">The sequence shown here is derived from an EMBL/GenBank/DDBJ whole genome shotgun (WGS) entry which is preliminary data.</text>
</comment>
<feature type="transmembrane region" description="Helical" evidence="5">
    <location>
        <begin position="232"/>
        <end position="256"/>
    </location>
</feature>
<feature type="transmembrane region" description="Helical" evidence="5">
    <location>
        <begin position="460"/>
        <end position="476"/>
    </location>
</feature>
<feature type="chain" id="PRO_5016359885" evidence="6">
    <location>
        <begin position="23"/>
        <end position="505"/>
    </location>
</feature>
<evidence type="ECO:0000256" key="3">
    <source>
        <dbReference type="ARBA" id="ARBA00022989"/>
    </source>
</evidence>
<feature type="signal peptide" evidence="6">
    <location>
        <begin position="1"/>
        <end position="22"/>
    </location>
</feature>
<dbReference type="InterPro" id="IPR052962">
    <property type="entry name" value="AA_Transporter_AGT"/>
</dbReference>
<dbReference type="OrthoDB" id="5616730at2"/>
<accession>A0A317U1K5</accession>
<protein>
    <submittedName>
        <fullName evidence="8">APC family permease</fullName>
    </submittedName>
    <submittedName>
        <fullName evidence="7">Amino acid transporter</fullName>
    </submittedName>
</protein>
<feature type="transmembrane region" description="Helical" evidence="5">
    <location>
        <begin position="361"/>
        <end position="378"/>
    </location>
</feature>
<dbReference type="PANTHER" id="PTHR47547">
    <property type="match status" value="1"/>
</dbReference>
<comment type="subcellular location">
    <subcellularLocation>
        <location evidence="1">Membrane</location>
        <topology evidence="1">Multi-pass membrane protein</topology>
    </subcellularLocation>
</comment>
<dbReference type="Proteomes" id="UP000287374">
    <property type="component" value="Unassembled WGS sequence"/>
</dbReference>
<feature type="transmembrane region" description="Helical" evidence="5">
    <location>
        <begin position="276"/>
        <end position="298"/>
    </location>
</feature>
<evidence type="ECO:0000313" key="9">
    <source>
        <dbReference type="Proteomes" id="UP000247152"/>
    </source>
</evidence>
<feature type="transmembrane region" description="Helical" evidence="5">
    <location>
        <begin position="390"/>
        <end position="409"/>
    </location>
</feature>
<gene>
    <name evidence="7" type="ORF">DGG96_11035</name>
    <name evidence="8" type="ORF">ELY20_11135</name>
</gene>
<dbReference type="GO" id="GO:0016020">
    <property type="term" value="C:membrane"/>
    <property type="evidence" value="ECO:0007669"/>
    <property type="project" value="UniProtKB-SubCell"/>
</dbReference>
<evidence type="ECO:0000313" key="8">
    <source>
        <dbReference type="EMBL" id="RUR21774.1"/>
    </source>
</evidence>
<dbReference type="EMBL" id="RZGX01000014">
    <property type="protein sequence ID" value="RUR21774.1"/>
    <property type="molecule type" value="Genomic_DNA"/>
</dbReference>
<feature type="transmembrane region" description="Helical" evidence="5">
    <location>
        <begin position="415"/>
        <end position="432"/>
    </location>
</feature>
<dbReference type="PANTHER" id="PTHR47547:SF1">
    <property type="entry name" value="ASPARTATE-PROTON SYMPORTER"/>
    <property type="match status" value="1"/>
</dbReference>
<evidence type="ECO:0000256" key="4">
    <source>
        <dbReference type="ARBA" id="ARBA00023136"/>
    </source>
</evidence>
<evidence type="ECO:0000313" key="10">
    <source>
        <dbReference type="Proteomes" id="UP000287374"/>
    </source>
</evidence>
<dbReference type="RefSeq" id="WP_110142714.1">
    <property type="nucleotide sequence ID" value="NZ_QHJG01000016.1"/>
</dbReference>
<dbReference type="PIRSF" id="PIRSF006060">
    <property type="entry name" value="AA_transporter"/>
    <property type="match status" value="1"/>
</dbReference>
<evidence type="ECO:0000256" key="5">
    <source>
        <dbReference type="SAM" id="Phobius"/>
    </source>
</evidence>
<keyword evidence="4 5" id="KW-0472">Membrane</keyword>
<feature type="transmembrane region" description="Helical" evidence="5">
    <location>
        <begin position="193"/>
        <end position="212"/>
    </location>
</feature>
<feature type="transmembrane region" description="Helical" evidence="5">
    <location>
        <begin position="80"/>
        <end position="102"/>
    </location>
</feature>
<keyword evidence="6" id="KW-0732">Signal</keyword>
<proteinExistence type="predicted"/>
<reference evidence="8 10" key="2">
    <citation type="submission" date="2018-12" db="EMBL/GenBank/DDBJ databases">
        <title>Legionella sp,whole genome shotgun sequence.</title>
        <authorList>
            <person name="Wu H."/>
        </authorList>
    </citation>
    <scope>NUCLEOTIDE SEQUENCE [LARGE SCALE GENOMIC DNA]</scope>
    <source>
        <strain evidence="8">Km489</strain>
        <strain evidence="10">km489</strain>
    </source>
</reference>
<keyword evidence="3 5" id="KW-1133">Transmembrane helix</keyword>